<dbReference type="Proteomes" id="UP001374803">
    <property type="component" value="Chromosome"/>
</dbReference>
<feature type="chain" id="PRO_5046763800" evidence="2">
    <location>
        <begin position="23"/>
        <end position="299"/>
    </location>
</feature>
<dbReference type="RefSeq" id="WP_394830934.1">
    <property type="nucleotide sequence ID" value="NZ_CP089929.1"/>
</dbReference>
<sequence>MKRRFSLALIFALFPAGGAALGACVGDEPAPVTPVYVERDSGQDDKDVTSTDGGGDQNTPWNPSKVGGLFLWLDGTDSDSVKRNADNQVTEWTDKSPKGKHFKPTAPERGPFFTTSAIADKSAIAFNAASSQYLVGPPFSELQGAHAFLIFKTKAAAQTNNGLWKFGTGDNTFFPFSDGAFYDGFGSTLRKLSGLAQPNADVPHLYEVVSTFQRWQGTFNGDPKVGYSTTSNIVAFEPAGSLLGASANTDAKLTPQYYFTGVFGEVLIYEKEILGADLANIRSYLSAKWQINIAKPDGG</sequence>
<evidence type="ECO:0000256" key="1">
    <source>
        <dbReference type="SAM" id="MobiDB-lite"/>
    </source>
</evidence>
<proteinExistence type="predicted"/>
<evidence type="ECO:0000313" key="4">
    <source>
        <dbReference type="Proteomes" id="UP001374803"/>
    </source>
</evidence>
<keyword evidence="2" id="KW-0732">Signal</keyword>
<dbReference type="PROSITE" id="PS51257">
    <property type="entry name" value="PROKAR_LIPOPROTEIN"/>
    <property type="match status" value="1"/>
</dbReference>
<name>A0ABZ2KRL5_9BACT</name>
<feature type="compositionally biased region" description="Basic and acidic residues" evidence="1">
    <location>
        <begin position="37"/>
        <end position="49"/>
    </location>
</feature>
<feature type="region of interest" description="Disordered" evidence="1">
    <location>
        <begin position="36"/>
        <end position="64"/>
    </location>
</feature>
<reference evidence="3" key="1">
    <citation type="submission" date="2021-12" db="EMBL/GenBank/DDBJ databases">
        <title>Discovery of the Pendulisporaceae a myxobacterial family with distinct sporulation behavior and unique specialized metabolism.</title>
        <authorList>
            <person name="Garcia R."/>
            <person name="Popoff A."/>
            <person name="Bader C.D."/>
            <person name="Loehr J."/>
            <person name="Walesch S."/>
            <person name="Walt C."/>
            <person name="Boldt J."/>
            <person name="Bunk B."/>
            <person name="Haeckl F.J.F.P.J."/>
            <person name="Gunesch A.P."/>
            <person name="Birkelbach J."/>
            <person name="Nuebel U."/>
            <person name="Pietschmann T."/>
            <person name="Bach T."/>
            <person name="Mueller R."/>
        </authorList>
    </citation>
    <scope>NUCLEOTIDE SEQUENCE</scope>
    <source>
        <strain evidence="3">MSr11367</strain>
    </source>
</reference>
<evidence type="ECO:0000313" key="3">
    <source>
        <dbReference type="EMBL" id="WXB01324.1"/>
    </source>
</evidence>
<accession>A0ABZ2KRL5</accession>
<protein>
    <submittedName>
        <fullName evidence="3">Uncharacterized protein</fullName>
    </submittedName>
</protein>
<dbReference type="EMBL" id="CP089983">
    <property type="protein sequence ID" value="WXB01324.1"/>
    <property type="molecule type" value="Genomic_DNA"/>
</dbReference>
<evidence type="ECO:0000256" key="2">
    <source>
        <dbReference type="SAM" id="SignalP"/>
    </source>
</evidence>
<feature type="signal peptide" evidence="2">
    <location>
        <begin position="1"/>
        <end position="22"/>
    </location>
</feature>
<gene>
    <name evidence="3" type="ORF">LVJ94_30950</name>
</gene>
<organism evidence="3 4">
    <name type="scientific">Pendulispora rubella</name>
    <dbReference type="NCBI Taxonomy" id="2741070"/>
    <lineage>
        <taxon>Bacteria</taxon>
        <taxon>Pseudomonadati</taxon>
        <taxon>Myxococcota</taxon>
        <taxon>Myxococcia</taxon>
        <taxon>Myxococcales</taxon>
        <taxon>Sorangiineae</taxon>
        <taxon>Pendulisporaceae</taxon>
        <taxon>Pendulispora</taxon>
    </lineage>
</organism>
<keyword evidence="4" id="KW-1185">Reference proteome</keyword>